<dbReference type="PANTHER" id="PTHR10010">
    <property type="entry name" value="SOLUTE CARRIER FAMILY 34 SODIUM PHOSPHATE , MEMBER 2-RELATED"/>
    <property type="match status" value="1"/>
</dbReference>
<name>A0A943I8J8_9FIRM</name>
<accession>A0A943I8J8</accession>
<evidence type="ECO:0000256" key="3">
    <source>
        <dbReference type="ARBA" id="ARBA00022692"/>
    </source>
</evidence>
<feature type="transmembrane region" description="Helical" evidence="6">
    <location>
        <begin position="284"/>
        <end position="309"/>
    </location>
</feature>
<evidence type="ECO:0000256" key="1">
    <source>
        <dbReference type="ARBA" id="ARBA00004651"/>
    </source>
</evidence>
<evidence type="ECO:0000313" key="8">
    <source>
        <dbReference type="EMBL" id="MBS5589151.1"/>
    </source>
</evidence>
<dbReference type="GO" id="GO:0005436">
    <property type="term" value="F:sodium:phosphate symporter activity"/>
    <property type="evidence" value="ECO:0007669"/>
    <property type="project" value="InterPro"/>
</dbReference>
<feature type="transmembrane region" description="Helical" evidence="6">
    <location>
        <begin position="131"/>
        <end position="152"/>
    </location>
</feature>
<feature type="transmembrane region" description="Helical" evidence="6">
    <location>
        <begin position="173"/>
        <end position="199"/>
    </location>
</feature>
<dbReference type="Pfam" id="PF01895">
    <property type="entry name" value="PhoU"/>
    <property type="match status" value="1"/>
</dbReference>
<dbReference type="NCBIfam" id="TIGR00704">
    <property type="entry name" value="NaPi_cotrn_rel"/>
    <property type="match status" value="1"/>
</dbReference>
<reference evidence="8" key="1">
    <citation type="submission" date="2021-02" db="EMBL/GenBank/DDBJ databases">
        <title>Infant gut strain persistence is associated with maternal origin, phylogeny, and functional potential including surface adhesion and iron acquisition.</title>
        <authorList>
            <person name="Lou Y.C."/>
        </authorList>
    </citation>
    <scope>NUCLEOTIDE SEQUENCE</scope>
    <source>
        <strain evidence="8">L3_108_000G1_dasL3_108_000G1_metabat.metabat.11</strain>
    </source>
</reference>
<feature type="transmembrane region" description="Helical" evidence="6">
    <location>
        <begin position="6"/>
        <end position="27"/>
    </location>
</feature>
<evidence type="ECO:0000313" key="9">
    <source>
        <dbReference type="Proteomes" id="UP000751224"/>
    </source>
</evidence>
<organism evidence="8 9">
    <name type="scientific">Thomasclavelia spiroformis</name>
    <dbReference type="NCBI Taxonomy" id="29348"/>
    <lineage>
        <taxon>Bacteria</taxon>
        <taxon>Bacillati</taxon>
        <taxon>Bacillota</taxon>
        <taxon>Erysipelotrichia</taxon>
        <taxon>Erysipelotrichales</taxon>
        <taxon>Coprobacillaceae</taxon>
        <taxon>Thomasclavelia</taxon>
    </lineage>
</organism>
<dbReference type="InterPro" id="IPR038078">
    <property type="entry name" value="PhoU-like_sf"/>
</dbReference>
<evidence type="ECO:0000259" key="7">
    <source>
        <dbReference type="Pfam" id="PF01895"/>
    </source>
</evidence>
<dbReference type="Proteomes" id="UP000751224">
    <property type="component" value="Unassembled WGS sequence"/>
</dbReference>
<sequence length="550" mass="60106">MKLTDIFAMCGGLALFLYGMTMMSNGLELAAGNKMKSILEKLTTNRFLGVIVGALITAVIQSSSATTVMVVGFVNAGLMNLINAVWVIMGANIGTTITGQLIAIDITALAPIIAFIGIALIVFFKSKKTDAIGTIIGGLGILFMGMEMMSNAMVPLRSSPEFVQIVSTFENPFIGILVGAVFTAIIQSSSASVGILQALAKSGAVTLPSAIYVLFGQNIGTCITAVLASVGTSRNAKRTTIIHLSFNLIGTIIFVTISMLLPFADFVQSLTPGNIPAQIANVHTVFNIATTIILLPFGTKLVTLAYKILPEKEGFEDKLSSKYLDSSIFTNDFHIGTSAIVSTQLFNETQNMVNVVQKNVQRSFELIVDYDEEKHKQLLKDEEYIDYLNKEIIKFTTTAISAEYPIEESKSIGLFLKTAGDLERVGDHAINIAQRAKKLYDDDEKFSNEALKEISIMNNLTKNILEELNVLDREELHNIVEKVDVIEDSIDITTHEFAVNQLSRLRDKKCTVEHSALYTETLIDFERIGDHGLNIAIAFNEIKDDLTKMA</sequence>
<feature type="transmembrane region" description="Helical" evidence="6">
    <location>
        <begin position="101"/>
        <end position="125"/>
    </location>
</feature>
<dbReference type="InterPro" id="IPR004633">
    <property type="entry name" value="NaPi_cotrn-rel/YqeW-like"/>
</dbReference>
<dbReference type="SUPFAM" id="SSF109755">
    <property type="entry name" value="PhoU-like"/>
    <property type="match status" value="1"/>
</dbReference>
<keyword evidence="5 6" id="KW-0472">Membrane</keyword>
<evidence type="ECO:0000256" key="5">
    <source>
        <dbReference type="ARBA" id="ARBA00023136"/>
    </source>
</evidence>
<dbReference type="GO" id="GO:0005886">
    <property type="term" value="C:plasma membrane"/>
    <property type="evidence" value="ECO:0007669"/>
    <property type="project" value="UniProtKB-SubCell"/>
</dbReference>
<protein>
    <submittedName>
        <fullName evidence="8">Na/Pi cotransporter family protein</fullName>
    </submittedName>
</protein>
<comment type="caution">
    <text evidence="8">The sequence shown here is derived from an EMBL/GenBank/DDBJ whole genome shotgun (WGS) entry which is preliminary data.</text>
</comment>
<feature type="transmembrane region" description="Helical" evidence="6">
    <location>
        <begin position="47"/>
        <end position="64"/>
    </location>
</feature>
<dbReference type="PANTHER" id="PTHR10010:SF46">
    <property type="entry name" value="SODIUM-DEPENDENT PHOSPHATE TRANSPORT PROTEIN 2B"/>
    <property type="match status" value="1"/>
</dbReference>
<dbReference type="Gene3D" id="1.20.58.220">
    <property type="entry name" value="Phosphate transport system protein phou homolog 2, domain 2"/>
    <property type="match status" value="1"/>
</dbReference>
<dbReference type="Pfam" id="PF02690">
    <property type="entry name" value="Na_Pi_cotrans"/>
    <property type="match status" value="2"/>
</dbReference>
<evidence type="ECO:0000256" key="6">
    <source>
        <dbReference type="SAM" id="Phobius"/>
    </source>
</evidence>
<dbReference type="RefSeq" id="WP_297672460.1">
    <property type="nucleotide sequence ID" value="NZ_JAGZCC010000090.1"/>
</dbReference>
<keyword evidence="2" id="KW-1003">Cell membrane</keyword>
<dbReference type="NCBIfam" id="NF037997">
    <property type="entry name" value="Na_Pi_symport"/>
    <property type="match status" value="1"/>
</dbReference>
<keyword evidence="4 6" id="KW-1133">Transmembrane helix</keyword>
<dbReference type="EMBL" id="JAGZCC010000090">
    <property type="protein sequence ID" value="MBS5589151.1"/>
    <property type="molecule type" value="Genomic_DNA"/>
</dbReference>
<proteinExistence type="predicted"/>
<dbReference type="InterPro" id="IPR003841">
    <property type="entry name" value="Na/Pi_transpt"/>
</dbReference>
<feature type="transmembrane region" description="Helical" evidence="6">
    <location>
        <begin position="211"/>
        <end position="232"/>
    </location>
</feature>
<dbReference type="InterPro" id="IPR026022">
    <property type="entry name" value="PhoU_dom"/>
</dbReference>
<gene>
    <name evidence="8" type="ORF">KHX14_10185</name>
</gene>
<evidence type="ECO:0000256" key="4">
    <source>
        <dbReference type="ARBA" id="ARBA00022989"/>
    </source>
</evidence>
<feature type="transmembrane region" description="Helical" evidence="6">
    <location>
        <begin position="70"/>
        <end position="89"/>
    </location>
</feature>
<dbReference type="AlphaFoldDB" id="A0A943I8J8"/>
<comment type="subcellular location">
    <subcellularLocation>
        <location evidence="1">Cell membrane</location>
        <topology evidence="1">Multi-pass membrane protein</topology>
    </subcellularLocation>
</comment>
<evidence type="ECO:0000256" key="2">
    <source>
        <dbReference type="ARBA" id="ARBA00022475"/>
    </source>
</evidence>
<feature type="domain" description="PhoU" evidence="7">
    <location>
        <begin position="351"/>
        <end position="435"/>
    </location>
</feature>
<feature type="transmembrane region" description="Helical" evidence="6">
    <location>
        <begin position="244"/>
        <end position="264"/>
    </location>
</feature>
<keyword evidence="3 6" id="KW-0812">Transmembrane</keyword>
<dbReference type="GO" id="GO:0044341">
    <property type="term" value="P:sodium-dependent phosphate transport"/>
    <property type="evidence" value="ECO:0007669"/>
    <property type="project" value="InterPro"/>
</dbReference>